<reference evidence="1" key="1">
    <citation type="submission" date="2020-06" db="EMBL/GenBank/DDBJ databases">
        <title>WGS assembly of Ceratodon purpureus strain R40.</title>
        <authorList>
            <person name="Carey S.B."/>
            <person name="Jenkins J."/>
            <person name="Shu S."/>
            <person name="Lovell J.T."/>
            <person name="Sreedasyam A."/>
            <person name="Maumus F."/>
            <person name="Tiley G.P."/>
            <person name="Fernandez-Pozo N."/>
            <person name="Barry K."/>
            <person name="Chen C."/>
            <person name="Wang M."/>
            <person name="Lipzen A."/>
            <person name="Daum C."/>
            <person name="Saski C.A."/>
            <person name="Payton A.C."/>
            <person name="Mcbreen J.C."/>
            <person name="Conrad R.E."/>
            <person name="Kollar L.M."/>
            <person name="Olsson S."/>
            <person name="Huttunen S."/>
            <person name="Landis J.B."/>
            <person name="Wickett N.J."/>
            <person name="Johnson M.G."/>
            <person name="Rensing S.A."/>
            <person name="Grimwood J."/>
            <person name="Schmutz J."/>
            <person name="Mcdaniel S.F."/>
        </authorList>
    </citation>
    <scope>NUCLEOTIDE SEQUENCE</scope>
    <source>
        <strain evidence="1">R40</strain>
    </source>
</reference>
<comment type="caution">
    <text evidence="1">The sequence shown here is derived from an EMBL/GenBank/DDBJ whole genome shotgun (WGS) entry which is preliminary data.</text>
</comment>
<evidence type="ECO:0000313" key="1">
    <source>
        <dbReference type="EMBL" id="KAG0581258.1"/>
    </source>
</evidence>
<accession>A0A8T0IFF9</accession>
<evidence type="ECO:0000313" key="2">
    <source>
        <dbReference type="Proteomes" id="UP000822688"/>
    </source>
</evidence>
<dbReference type="EMBL" id="CM026424">
    <property type="protein sequence ID" value="KAG0581258.1"/>
    <property type="molecule type" value="Genomic_DNA"/>
</dbReference>
<proteinExistence type="predicted"/>
<dbReference type="Proteomes" id="UP000822688">
    <property type="component" value="Chromosome 4"/>
</dbReference>
<keyword evidence="2" id="KW-1185">Reference proteome</keyword>
<protein>
    <submittedName>
        <fullName evidence="1">Uncharacterized protein</fullName>
    </submittedName>
</protein>
<organism evidence="1 2">
    <name type="scientific">Ceratodon purpureus</name>
    <name type="common">Fire moss</name>
    <name type="synonym">Dicranum purpureum</name>
    <dbReference type="NCBI Taxonomy" id="3225"/>
    <lineage>
        <taxon>Eukaryota</taxon>
        <taxon>Viridiplantae</taxon>
        <taxon>Streptophyta</taxon>
        <taxon>Embryophyta</taxon>
        <taxon>Bryophyta</taxon>
        <taxon>Bryophytina</taxon>
        <taxon>Bryopsida</taxon>
        <taxon>Dicranidae</taxon>
        <taxon>Pseudoditrichales</taxon>
        <taxon>Ditrichaceae</taxon>
        <taxon>Ceratodon</taxon>
    </lineage>
</organism>
<name>A0A8T0IFF9_CERPU</name>
<gene>
    <name evidence="1" type="ORF">KC19_4G237200</name>
</gene>
<dbReference type="AlphaFoldDB" id="A0A8T0IFF9"/>
<sequence>MKLSTRICNASSPVSSDSVRVAVHSSELKHTMALDWHRPAGKSIRDGTLRSLARKGLDILDIAGVSIVGEYNHSSRHLIDGVIRNHVEETLGSAKYEDICKRHTVLNNIHYCQSGLSFVNGFHNPHKVIPVPGSSDLDDAVARPAIINHDYLVLEVGYGYDGEKLFVRAEKMGQPPEKAGILLTVDPKYEETESTVRLFTIRCFGREIGRLPDILAILADHNPEYSLRDQNCWQYTRWTARRLIQRCQQQQTEGELSDEELRLLQIEEDSIERRIASTHLKRIVRKGKQGLKSLWKAWGSSGQGHASMELISPVHGPNTWALFHQSV</sequence>